<evidence type="ECO:0000256" key="2">
    <source>
        <dbReference type="ARBA" id="ARBA00022473"/>
    </source>
</evidence>
<accession>A0ABM3QQM9</accession>
<evidence type="ECO:0000256" key="4">
    <source>
        <dbReference type="ARBA" id="ARBA00023015"/>
    </source>
</evidence>
<dbReference type="GeneID" id="110795551"/>
<feature type="compositionally biased region" description="Low complexity" evidence="7">
    <location>
        <begin position="232"/>
        <end position="242"/>
    </location>
</feature>
<feature type="domain" description="Myb-like" evidence="8">
    <location>
        <begin position="146"/>
        <end position="197"/>
    </location>
</feature>
<keyword evidence="6" id="KW-0539">Nucleus</keyword>
<dbReference type="SUPFAM" id="SSF46689">
    <property type="entry name" value="Homeodomain-like"/>
    <property type="match status" value="1"/>
</dbReference>
<evidence type="ECO:0000313" key="10">
    <source>
        <dbReference type="RefSeq" id="XP_056685669.1"/>
    </source>
</evidence>
<dbReference type="Gene3D" id="1.10.10.60">
    <property type="entry name" value="Homeodomain-like"/>
    <property type="match status" value="1"/>
</dbReference>
<evidence type="ECO:0000256" key="1">
    <source>
        <dbReference type="ARBA" id="ARBA00004123"/>
    </source>
</evidence>
<feature type="region of interest" description="Disordered" evidence="7">
    <location>
        <begin position="121"/>
        <end position="144"/>
    </location>
</feature>
<evidence type="ECO:0000313" key="9">
    <source>
        <dbReference type="Proteomes" id="UP000813463"/>
    </source>
</evidence>
<name>A0ABM3QQM9_SPIOL</name>
<keyword evidence="9" id="KW-1185">Reference proteome</keyword>
<keyword evidence="2" id="KW-0217">Developmental protein</keyword>
<keyword evidence="4" id="KW-0805">Transcription regulation</keyword>
<evidence type="ECO:0000256" key="5">
    <source>
        <dbReference type="ARBA" id="ARBA00023163"/>
    </source>
</evidence>
<evidence type="ECO:0000256" key="6">
    <source>
        <dbReference type="ARBA" id="ARBA00023242"/>
    </source>
</evidence>
<dbReference type="Pfam" id="PF00249">
    <property type="entry name" value="Myb_DNA-binding"/>
    <property type="match status" value="1"/>
</dbReference>
<organism evidence="9 10">
    <name type="scientific">Spinacia oleracea</name>
    <name type="common">Spinach</name>
    <dbReference type="NCBI Taxonomy" id="3562"/>
    <lineage>
        <taxon>Eukaryota</taxon>
        <taxon>Viridiplantae</taxon>
        <taxon>Streptophyta</taxon>
        <taxon>Embryophyta</taxon>
        <taxon>Tracheophyta</taxon>
        <taxon>Spermatophyta</taxon>
        <taxon>Magnoliopsida</taxon>
        <taxon>eudicotyledons</taxon>
        <taxon>Gunneridae</taxon>
        <taxon>Pentapetalae</taxon>
        <taxon>Caryophyllales</taxon>
        <taxon>Chenopodiaceae</taxon>
        <taxon>Chenopodioideae</taxon>
        <taxon>Anserineae</taxon>
        <taxon>Spinacia</taxon>
    </lineage>
</organism>
<proteinExistence type="predicted"/>
<dbReference type="InterPro" id="IPR009057">
    <property type="entry name" value="Homeodomain-like_sf"/>
</dbReference>
<evidence type="ECO:0000256" key="3">
    <source>
        <dbReference type="ARBA" id="ARBA00022782"/>
    </source>
</evidence>
<dbReference type="InterPro" id="IPR044847">
    <property type="entry name" value="KAN_fam"/>
</dbReference>
<sequence length="332" mass="36563">MDLSLQISPPSITLTNEKDNYGASSELNELMSTKKVTFYSDRGSTTTTTESGTSADGSEISYNEIDTNNNINGPMLSLGFDHMSRFDGLAPFRGFNGNNNSNSSSDCYNLHHYTQFNHQPQIYGRDFKRNSRSSTSGGKRSVRAPRMRWTSTLHAHFIHAVQLLGGHERATPKSVLELMNVKDLTLAHVKSHLQMYRTVKTTDKATLSSSGLALHQEDMMGSNQFSSEKADSNYPSYSLNPSSPTPPPPLLPKTNLGPWLSSLHVADDGSPLIRRLYSHSKVDGCDNVLNLSSMEQEQLGSAVCFSSADQSLLNLEFTLGRPSSNDMNLLKC</sequence>
<comment type="subcellular location">
    <subcellularLocation>
        <location evidence="1">Nucleus</location>
    </subcellularLocation>
</comment>
<evidence type="ECO:0000256" key="7">
    <source>
        <dbReference type="SAM" id="MobiDB-lite"/>
    </source>
</evidence>
<dbReference type="NCBIfam" id="TIGR01557">
    <property type="entry name" value="myb_SHAQKYF"/>
    <property type="match status" value="1"/>
</dbReference>
<evidence type="ECO:0000259" key="8">
    <source>
        <dbReference type="Pfam" id="PF00249"/>
    </source>
</evidence>
<reference evidence="9" key="1">
    <citation type="journal article" date="2021" name="Nat. Commun.">
        <title>Genomic analyses provide insights into spinach domestication and the genetic basis of agronomic traits.</title>
        <authorList>
            <person name="Cai X."/>
            <person name="Sun X."/>
            <person name="Xu C."/>
            <person name="Sun H."/>
            <person name="Wang X."/>
            <person name="Ge C."/>
            <person name="Zhang Z."/>
            <person name="Wang Q."/>
            <person name="Fei Z."/>
            <person name="Jiao C."/>
            <person name="Wang Q."/>
        </authorList>
    </citation>
    <scope>NUCLEOTIDE SEQUENCE [LARGE SCALE GENOMIC DNA]</scope>
    <source>
        <strain evidence="9">cv. Varoflay</strain>
    </source>
</reference>
<keyword evidence="3" id="KW-0221">Differentiation</keyword>
<dbReference type="InterPro" id="IPR001005">
    <property type="entry name" value="SANT/Myb"/>
</dbReference>
<gene>
    <name evidence="10" type="primary">LOC110795551</name>
</gene>
<protein>
    <submittedName>
        <fullName evidence="10">Probable transcription factor KAN4</fullName>
    </submittedName>
</protein>
<dbReference type="InterPro" id="IPR006447">
    <property type="entry name" value="Myb_dom_plants"/>
</dbReference>
<feature type="region of interest" description="Disordered" evidence="7">
    <location>
        <begin position="222"/>
        <end position="253"/>
    </location>
</feature>
<keyword evidence="5" id="KW-0804">Transcription</keyword>
<dbReference type="PANTHER" id="PTHR31496">
    <property type="entry name" value="TRANSCRIPTION FACTOR KAN2-RELATED"/>
    <property type="match status" value="1"/>
</dbReference>
<dbReference type="RefSeq" id="XP_056685669.1">
    <property type="nucleotide sequence ID" value="XM_056829691.1"/>
</dbReference>
<reference evidence="10" key="2">
    <citation type="submission" date="2025-08" db="UniProtKB">
        <authorList>
            <consortium name="RefSeq"/>
        </authorList>
    </citation>
    <scope>IDENTIFICATION</scope>
    <source>
        <tissue evidence="10">Leaf</tissue>
    </source>
</reference>
<dbReference type="PANTHER" id="PTHR31496:SF3">
    <property type="entry name" value="TRANSCRIPTION REPRESSOR KAN1"/>
    <property type="match status" value="1"/>
</dbReference>
<dbReference type="Proteomes" id="UP000813463">
    <property type="component" value="Chromosome 5"/>
</dbReference>